<evidence type="ECO:0000313" key="2">
    <source>
        <dbReference type="EMBL" id="CAK0805066.1"/>
    </source>
</evidence>
<gene>
    <name evidence="2" type="ORF">PCOR1329_LOCUS11701</name>
</gene>
<feature type="compositionally biased region" description="Basic and acidic residues" evidence="1">
    <location>
        <begin position="114"/>
        <end position="124"/>
    </location>
</feature>
<protein>
    <submittedName>
        <fullName evidence="2">Uncharacterized protein</fullName>
    </submittedName>
</protein>
<evidence type="ECO:0000256" key="1">
    <source>
        <dbReference type="SAM" id="MobiDB-lite"/>
    </source>
</evidence>
<feature type="non-terminal residue" evidence="2">
    <location>
        <position position="267"/>
    </location>
</feature>
<reference evidence="2" key="1">
    <citation type="submission" date="2023-10" db="EMBL/GenBank/DDBJ databases">
        <authorList>
            <person name="Chen Y."/>
            <person name="Shah S."/>
            <person name="Dougan E. K."/>
            <person name="Thang M."/>
            <person name="Chan C."/>
        </authorList>
    </citation>
    <scope>NUCLEOTIDE SEQUENCE [LARGE SCALE GENOMIC DNA]</scope>
</reference>
<proteinExistence type="predicted"/>
<feature type="compositionally biased region" description="Basic and acidic residues" evidence="1">
    <location>
        <begin position="154"/>
        <end position="174"/>
    </location>
</feature>
<sequence length="267" mass="26757">DGSAAAVRPLGGADRGRGVPQAGGGHWPQEQVLEQVRVPARERPRVVQERVGPDLGGEEAEGGPARDADVGEGVAEAAAREQHDGPPVDGGHGRKGRPAGPDEVGRQGGQAPEGGERGGPRVDVRPGGGGQQVGQPLGRVQGRGARVFRGGAARVDEGERPQGRVRGRGREAGRDPGAAGRAGGPEGEGGRPGAGQGRHQAGGEAPDAGAPRALGRPAAGRAEGPEPVLGPEGSDCGHLRGLRGGAEPGEEEGRRAAEARGQLLRAL</sequence>
<feature type="compositionally biased region" description="Low complexity" evidence="1">
    <location>
        <begin position="197"/>
        <end position="227"/>
    </location>
</feature>
<accession>A0ABN9QJN7</accession>
<feature type="region of interest" description="Disordered" evidence="1">
    <location>
        <begin position="1"/>
        <end position="267"/>
    </location>
</feature>
<feature type="compositionally biased region" description="Gly residues" evidence="1">
    <location>
        <begin position="180"/>
        <end position="196"/>
    </location>
</feature>
<feature type="compositionally biased region" description="Basic and acidic residues" evidence="1">
    <location>
        <begin position="39"/>
        <end position="52"/>
    </location>
</feature>
<dbReference type="Proteomes" id="UP001189429">
    <property type="component" value="Unassembled WGS sequence"/>
</dbReference>
<feature type="compositionally biased region" description="Low complexity" evidence="1">
    <location>
        <begin position="133"/>
        <end position="153"/>
    </location>
</feature>
<organism evidence="2 3">
    <name type="scientific">Prorocentrum cordatum</name>
    <dbReference type="NCBI Taxonomy" id="2364126"/>
    <lineage>
        <taxon>Eukaryota</taxon>
        <taxon>Sar</taxon>
        <taxon>Alveolata</taxon>
        <taxon>Dinophyceae</taxon>
        <taxon>Prorocentrales</taxon>
        <taxon>Prorocentraceae</taxon>
        <taxon>Prorocentrum</taxon>
    </lineage>
</organism>
<dbReference type="EMBL" id="CAUYUJ010003371">
    <property type="protein sequence ID" value="CAK0805066.1"/>
    <property type="molecule type" value="Genomic_DNA"/>
</dbReference>
<evidence type="ECO:0000313" key="3">
    <source>
        <dbReference type="Proteomes" id="UP001189429"/>
    </source>
</evidence>
<keyword evidence="3" id="KW-1185">Reference proteome</keyword>
<name>A0ABN9QJN7_9DINO</name>
<comment type="caution">
    <text evidence="2">The sequence shown here is derived from an EMBL/GenBank/DDBJ whole genome shotgun (WGS) entry which is preliminary data.</text>
</comment>
<feature type="non-terminal residue" evidence="2">
    <location>
        <position position="1"/>
    </location>
</feature>